<dbReference type="PANTHER" id="PTHR45277:SF1">
    <property type="entry name" value="EXPRESSED PROTEIN"/>
    <property type="match status" value="1"/>
</dbReference>
<evidence type="ECO:0000313" key="4">
    <source>
        <dbReference type="Proteomes" id="UP000722989"/>
    </source>
</evidence>
<name>A0ABX0Y0T2_9ACTN</name>
<sequence length="252" mass="26797">MSHPARVPSGADGARSAGRVAYGIDAPPVVAGFVAAGLLGTVFLLLTAFTRAHLLGPGIAFFVFGWLTAIAMLHSSLRGKIVLRDRVLDRLALRGDEDVVDLGTGRGLMLLGAALRTPRGTGTGVDLWRSVDQAGSRPERFMANAEALGVADRVRVVTGDISALPLPDASADVVLACLSIHNIHDRDKRRATITHAARVLRPGGRLAIIDFAKTDQYARDARAAGLVDVTRSRPTPMMWPPVRVVLARKPVP</sequence>
<dbReference type="GO" id="GO:0008168">
    <property type="term" value="F:methyltransferase activity"/>
    <property type="evidence" value="ECO:0007669"/>
    <property type="project" value="UniProtKB-KW"/>
</dbReference>
<reference evidence="3 4" key="1">
    <citation type="submission" date="2020-03" db="EMBL/GenBank/DDBJ databases">
        <title>WGS of the type strain of Planosporangium spp.</title>
        <authorList>
            <person name="Thawai C."/>
        </authorList>
    </citation>
    <scope>NUCLEOTIDE SEQUENCE [LARGE SCALE GENOMIC DNA]</scope>
    <source>
        <strain evidence="3 4">TBRC 5610</strain>
    </source>
</reference>
<keyword evidence="3" id="KW-0808">Transferase</keyword>
<evidence type="ECO:0000256" key="1">
    <source>
        <dbReference type="SAM" id="Phobius"/>
    </source>
</evidence>
<evidence type="ECO:0000259" key="2">
    <source>
        <dbReference type="Pfam" id="PF08241"/>
    </source>
</evidence>
<keyword evidence="1" id="KW-0472">Membrane</keyword>
<feature type="transmembrane region" description="Helical" evidence="1">
    <location>
        <begin position="55"/>
        <end position="74"/>
    </location>
</feature>
<dbReference type="CDD" id="cd02440">
    <property type="entry name" value="AdoMet_MTases"/>
    <property type="match status" value="1"/>
</dbReference>
<dbReference type="Proteomes" id="UP000722989">
    <property type="component" value="Unassembled WGS sequence"/>
</dbReference>
<dbReference type="Pfam" id="PF08241">
    <property type="entry name" value="Methyltransf_11"/>
    <property type="match status" value="1"/>
</dbReference>
<dbReference type="InterPro" id="IPR013216">
    <property type="entry name" value="Methyltransf_11"/>
</dbReference>
<dbReference type="RefSeq" id="WP_167925936.1">
    <property type="nucleotide sequence ID" value="NZ_JAATVY010000009.1"/>
</dbReference>
<feature type="domain" description="Methyltransferase type 11" evidence="2">
    <location>
        <begin position="100"/>
        <end position="208"/>
    </location>
</feature>
<keyword evidence="1" id="KW-1133">Transmembrane helix</keyword>
<gene>
    <name evidence="3" type="ORF">HC031_15115</name>
</gene>
<keyword evidence="1" id="KW-0812">Transmembrane</keyword>
<accession>A0ABX0Y0T2</accession>
<keyword evidence="4" id="KW-1185">Reference proteome</keyword>
<dbReference type="GO" id="GO:0032259">
    <property type="term" value="P:methylation"/>
    <property type="evidence" value="ECO:0007669"/>
    <property type="project" value="UniProtKB-KW"/>
</dbReference>
<dbReference type="EMBL" id="JAATVY010000009">
    <property type="protein sequence ID" value="NJC71033.1"/>
    <property type="molecule type" value="Genomic_DNA"/>
</dbReference>
<proteinExistence type="predicted"/>
<feature type="transmembrane region" description="Helical" evidence="1">
    <location>
        <begin position="29"/>
        <end position="49"/>
    </location>
</feature>
<dbReference type="Gene3D" id="3.40.50.150">
    <property type="entry name" value="Vaccinia Virus protein VP39"/>
    <property type="match status" value="1"/>
</dbReference>
<dbReference type="SUPFAM" id="SSF53335">
    <property type="entry name" value="S-adenosyl-L-methionine-dependent methyltransferases"/>
    <property type="match status" value="1"/>
</dbReference>
<organism evidence="3 4">
    <name type="scientific">Planosporangium thailandense</name>
    <dbReference type="NCBI Taxonomy" id="765197"/>
    <lineage>
        <taxon>Bacteria</taxon>
        <taxon>Bacillati</taxon>
        <taxon>Actinomycetota</taxon>
        <taxon>Actinomycetes</taxon>
        <taxon>Micromonosporales</taxon>
        <taxon>Micromonosporaceae</taxon>
        <taxon>Planosporangium</taxon>
    </lineage>
</organism>
<dbReference type="PANTHER" id="PTHR45277">
    <property type="entry name" value="EXPRESSED PROTEIN"/>
    <property type="match status" value="1"/>
</dbReference>
<comment type="caution">
    <text evidence="3">The sequence shown here is derived from an EMBL/GenBank/DDBJ whole genome shotgun (WGS) entry which is preliminary data.</text>
</comment>
<protein>
    <submittedName>
        <fullName evidence="3">Class I SAM-dependent methyltransferase</fullName>
    </submittedName>
</protein>
<keyword evidence="3" id="KW-0489">Methyltransferase</keyword>
<evidence type="ECO:0000313" key="3">
    <source>
        <dbReference type="EMBL" id="NJC71033.1"/>
    </source>
</evidence>
<dbReference type="InterPro" id="IPR029063">
    <property type="entry name" value="SAM-dependent_MTases_sf"/>
</dbReference>